<dbReference type="GO" id="GO:0016020">
    <property type="term" value="C:membrane"/>
    <property type="evidence" value="ECO:0007669"/>
    <property type="project" value="UniProtKB-SubCell"/>
</dbReference>
<dbReference type="Proteomes" id="UP000694843">
    <property type="component" value="Unplaced"/>
</dbReference>
<keyword evidence="8" id="KW-1185">Reference proteome</keyword>
<dbReference type="Gene3D" id="1.20.1250.20">
    <property type="entry name" value="MFS general substrate transporter like domains"/>
    <property type="match status" value="1"/>
</dbReference>
<keyword evidence="3 6" id="KW-0812">Transmembrane</keyword>
<sequence>MVAGFFCFSAKFLGLYLLQSPVYALVLETLDSVATGLFMAVASMRLTALVPCEALASMRGLLGTVYMGLGKLSGAGVGTAVVQTYGTRASWAIMAAAALTAGTLVAVVSCVVRRPHRDDAVHASDNSLRGVCVQ</sequence>
<evidence type="ECO:0000313" key="8">
    <source>
        <dbReference type="Proteomes" id="UP000694843"/>
    </source>
</evidence>
<keyword evidence="5 6" id="KW-0472">Membrane</keyword>
<proteinExistence type="inferred from homology"/>
<dbReference type="KEGG" id="hazt:108666577"/>
<evidence type="ECO:0000256" key="3">
    <source>
        <dbReference type="ARBA" id="ARBA00022692"/>
    </source>
</evidence>
<dbReference type="PANTHER" id="PTHR16172">
    <property type="entry name" value="MAJOR FACILITATOR SUPERFAMILY DOMAIN-CONTAINING PROTEIN 6-LIKE"/>
    <property type="match status" value="1"/>
</dbReference>
<dbReference type="RefSeq" id="XP_018008972.1">
    <property type="nucleotide sequence ID" value="XM_018153483.2"/>
</dbReference>
<dbReference type="InterPro" id="IPR024989">
    <property type="entry name" value="MFS_assoc_dom"/>
</dbReference>
<feature type="domain" description="Major facilitator superfamily associated" evidence="7">
    <location>
        <begin position="2"/>
        <end position="91"/>
    </location>
</feature>
<dbReference type="PANTHER" id="PTHR16172:SF41">
    <property type="entry name" value="MAJOR FACILITATOR SUPERFAMILY DOMAIN-CONTAINING PROTEIN 6-LIKE"/>
    <property type="match status" value="1"/>
</dbReference>
<evidence type="ECO:0000259" key="7">
    <source>
        <dbReference type="Pfam" id="PF12832"/>
    </source>
</evidence>
<evidence type="ECO:0000256" key="1">
    <source>
        <dbReference type="ARBA" id="ARBA00004141"/>
    </source>
</evidence>
<comment type="subcellular location">
    <subcellularLocation>
        <location evidence="1">Membrane</location>
        <topology evidence="1">Multi-pass membrane protein</topology>
    </subcellularLocation>
</comment>
<name>A0A8B7N531_HYAAZ</name>
<protein>
    <submittedName>
        <fullName evidence="9">Major facilitator superfamily domain-containing protein 6</fullName>
    </submittedName>
</protein>
<evidence type="ECO:0000256" key="5">
    <source>
        <dbReference type="ARBA" id="ARBA00023136"/>
    </source>
</evidence>
<reference evidence="9" key="1">
    <citation type="submission" date="2025-08" db="UniProtKB">
        <authorList>
            <consortium name="RefSeq"/>
        </authorList>
    </citation>
    <scope>IDENTIFICATION</scope>
    <source>
        <tissue evidence="9">Whole organism</tissue>
    </source>
</reference>
<accession>A0A8B7N531</accession>
<gene>
    <name evidence="9" type="primary">LOC108666577</name>
</gene>
<feature type="transmembrane region" description="Helical" evidence="6">
    <location>
        <begin position="64"/>
        <end position="85"/>
    </location>
</feature>
<dbReference type="Pfam" id="PF12832">
    <property type="entry name" value="MFS_1_like"/>
    <property type="match status" value="1"/>
</dbReference>
<dbReference type="InterPro" id="IPR051717">
    <property type="entry name" value="MFS_MFSD6"/>
</dbReference>
<dbReference type="AlphaFoldDB" id="A0A8B7N531"/>
<dbReference type="SUPFAM" id="SSF103473">
    <property type="entry name" value="MFS general substrate transporter"/>
    <property type="match status" value="1"/>
</dbReference>
<feature type="transmembrane region" description="Helical" evidence="6">
    <location>
        <begin position="91"/>
        <end position="112"/>
    </location>
</feature>
<evidence type="ECO:0000256" key="6">
    <source>
        <dbReference type="SAM" id="Phobius"/>
    </source>
</evidence>
<keyword evidence="4 6" id="KW-1133">Transmembrane helix</keyword>
<organism evidence="8 9">
    <name type="scientific">Hyalella azteca</name>
    <name type="common">Amphipod</name>
    <dbReference type="NCBI Taxonomy" id="294128"/>
    <lineage>
        <taxon>Eukaryota</taxon>
        <taxon>Metazoa</taxon>
        <taxon>Ecdysozoa</taxon>
        <taxon>Arthropoda</taxon>
        <taxon>Crustacea</taxon>
        <taxon>Multicrustacea</taxon>
        <taxon>Malacostraca</taxon>
        <taxon>Eumalacostraca</taxon>
        <taxon>Peracarida</taxon>
        <taxon>Amphipoda</taxon>
        <taxon>Senticaudata</taxon>
        <taxon>Talitrida</taxon>
        <taxon>Talitroidea</taxon>
        <taxon>Hyalellidae</taxon>
        <taxon>Hyalella</taxon>
    </lineage>
</organism>
<dbReference type="GeneID" id="108666577"/>
<evidence type="ECO:0000256" key="4">
    <source>
        <dbReference type="ARBA" id="ARBA00022989"/>
    </source>
</evidence>
<dbReference type="OrthoDB" id="515887at2759"/>
<dbReference type="InterPro" id="IPR036259">
    <property type="entry name" value="MFS_trans_sf"/>
</dbReference>
<evidence type="ECO:0000313" key="9">
    <source>
        <dbReference type="RefSeq" id="XP_018008972.1"/>
    </source>
</evidence>
<evidence type="ECO:0000256" key="2">
    <source>
        <dbReference type="ARBA" id="ARBA00005241"/>
    </source>
</evidence>
<comment type="similarity">
    <text evidence="2">Belongs to the major facilitator superfamily. MFSD6 family.</text>
</comment>